<feature type="compositionally biased region" description="Polar residues" evidence="1">
    <location>
        <begin position="339"/>
        <end position="354"/>
    </location>
</feature>
<feature type="compositionally biased region" description="Polar residues" evidence="1">
    <location>
        <begin position="286"/>
        <end position="295"/>
    </location>
</feature>
<accession>A0A1V9XAD9</accession>
<feature type="region of interest" description="Disordered" evidence="1">
    <location>
        <begin position="33"/>
        <end position="71"/>
    </location>
</feature>
<comment type="caution">
    <text evidence="2">The sequence shown here is derived from an EMBL/GenBank/DDBJ whole genome shotgun (WGS) entry which is preliminary data.</text>
</comment>
<gene>
    <name evidence="2" type="ORF">BIW11_01707</name>
</gene>
<evidence type="ECO:0000313" key="3">
    <source>
        <dbReference type="Proteomes" id="UP000192247"/>
    </source>
</evidence>
<keyword evidence="3" id="KW-1185">Reference proteome</keyword>
<protein>
    <submittedName>
        <fullName evidence="2">Uncharacterized protein</fullName>
    </submittedName>
</protein>
<feature type="region of interest" description="Disordered" evidence="1">
    <location>
        <begin position="164"/>
        <end position="238"/>
    </location>
</feature>
<sequence length="417" mass="46385">MSAMPPGHPVFKSSQEHVYDNVPFEVCSVCPRSLERRNSSKEGDNARSYTRTDVSSHASTSRSEPRSYYIRMSPKSRSITDIADARLSMMSPSPEPRSVVLDVGNRSRPLQKYYYPSTGKAEKTFHIAVPDPEENRKPLVSRSCPPIPTINVDQFYQRLDNNEYRSKSQTLSSSQTNLQRSPSLTQWPNMGLERCASQGSNKSTLSPSSPDISYLTVPQGRRSHQTSGGSSTSGSWPDLSEFANLPLTPAELEIHEVADALNSIGSERPYAESYPSRSASSLNDIGNTYMTSSDGEGSVRHVDSAGSCSNLSDTTASFVTGYESLEPQFYMLREHRPPSTMSGSYVNVDSSDTGPSRDRSRDEEDISNLLRTLEMLENRCTMFLDDWLVSALFFSSEGRSVAVYEYIVYHISKLRFG</sequence>
<dbReference type="AlphaFoldDB" id="A0A1V9XAD9"/>
<proteinExistence type="predicted"/>
<dbReference type="Proteomes" id="UP000192247">
    <property type="component" value="Unassembled WGS sequence"/>
</dbReference>
<feature type="compositionally biased region" description="Polar residues" evidence="1">
    <location>
        <begin position="47"/>
        <end position="62"/>
    </location>
</feature>
<feature type="compositionally biased region" description="Low complexity" evidence="1">
    <location>
        <begin position="167"/>
        <end position="181"/>
    </location>
</feature>
<feature type="region of interest" description="Disordered" evidence="1">
    <location>
        <begin position="339"/>
        <end position="364"/>
    </location>
</feature>
<dbReference type="EMBL" id="MNPL01017904">
    <property type="protein sequence ID" value="OQR70328.1"/>
    <property type="molecule type" value="Genomic_DNA"/>
</dbReference>
<evidence type="ECO:0000313" key="2">
    <source>
        <dbReference type="EMBL" id="OQR70328.1"/>
    </source>
</evidence>
<organism evidence="2 3">
    <name type="scientific">Tropilaelaps mercedesae</name>
    <dbReference type="NCBI Taxonomy" id="418985"/>
    <lineage>
        <taxon>Eukaryota</taxon>
        <taxon>Metazoa</taxon>
        <taxon>Ecdysozoa</taxon>
        <taxon>Arthropoda</taxon>
        <taxon>Chelicerata</taxon>
        <taxon>Arachnida</taxon>
        <taxon>Acari</taxon>
        <taxon>Parasitiformes</taxon>
        <taxon>Mesostigmata</taxon>
        <taxon>Gamasina</taxon>
        <taxon>Dermanyssoidea</taxon>
        <taxon>Laelapidae</taxon>
        <taxon>Tropilaelaps</taxon>
    </lineage>
</organism>
<feature type="compositionally biased region" description="Basic and acidic residues" evidence="1">
    <location>
        <begin position="33"/>
        <end position="45"/>
    </location>
</feature>
<feature type="compositionally biased region" description="Low complexity" evidence="1">
    <location>
        <begin position="225"/>
        <end position="235"/>
    </location>
</feature>
<dbReference type="InParanoid" id="A0A1V9XAD9"/>
<reference evidence="2 3" key="1">
    <citation type="journal article" date="2017" name="Gigascience">
        <title>Draft genome of the honey bee ectoparasitic mite, Tropilaelaps mercedesae, is shaped by the parasitic life history.</title>
        <authorList>
            <person name="Dong X."/>
            <person name="Armstrong S.D."/>
            <person name="Xia D."/>
            <person name="Makepeace B.L."/>
            <person name="Darby A.C."/>
            <person name="Kadowaki T."/>
        </authorList>
    </citation>
    <scope>NUCLEOTIDE SEQUENCE [LARGE SCALE GENOMIC DNA]</scope>
    <source>
        <strain evidence="2">Wuxi-XJTLU</strain>
    </source>
</reference>
<evidence type="ECO:0000256" key="1">
    <source>
        <dbReference type="SAM" id="MobiDB-lite"/>
    </source>
</evidence>
<feature type="region of interest" description="Disordered" evidence="1">
    <location>
        <begin position="286"/>
        <end position="308"/>
    </location>
</feature>
<name>A0A1V9XAD9_9ACAR</name>
<feature type="compositionally biased region" description="Polar residues" evidence="1">
    <location>
        <begin position="197"/>
        <end position="211"/>
    </location>
</feature>